<reference evidence="2" key="1">
    <citation type="submission" date="2020-10" db="EMBL/GenBank/DDBJ databases">
        <authorList>
            <person name="Gilroy R."/>
        </authorList>
    </citation>
    <scope>NUCLEOTIDE SEQUENCE</scope>
    <source>
        <strain evidence="2">18911</strain>
    </source>
</reference>
<feature type="transmembrane region" description="Helical" evidence="1">
    <location>
        <begin position="66"/>
        <end position="88"/>
    </location>
</feature>
<feature type="transmembrane region" description="Helical" evidence="1">
    <location>
        <begin position="240"/>
        <end position="260"/>
    </location>
</feature>
<sequence length="281" mass="31192">MKYFIKTCEYLFKLEKGKRFFVLFLFALPIGVAIAAAMPQGSLINWLSDFNAATSFREAWSYNGNINILVSGLAVPITFVLILFFLSVMTTVISRSLRVGVFKAESVFRDCNESFIPVLQGAFGYIVTALLLKVLMTLLLQLISRIELAVIAAILTAIVAVITYVGFFMLLTLGILYLPFMSFNGLGTFEAFIQAAGKLSGGTYRRMAFAVIIPSLIVPAIGMAVGVAHSLIASVIVESVLNAVLLTYIVTLAFVSYYEILGLTREDYPREYFYYKPPRRR</sequence>
<protein>
    <submittedName>
        <fullName evidence="2">Uncharacterized protein</fullName>
    </submittedName>
</protein>
<feature type="transmembrane region" description="Helical" evidence="1">
    <location>
        <begin position="20"/>
        <end position="38"/>
    </location>
</feature>
<evidence type="ECO:0000313" key="3">
    <source>
        <dbReference type="Proteomes" id="UP000824094"/>
    </source>
</evidence>
<dbReference type="EMBL" id="DVNF01000099">
    <property type="protein sequence ID" value="HIU60424.1"/>
    <property type="molecule type" value="Genomic_DNA"/>
</dbReference>
<accession>A0A9D1SHB0</accession>
<feature type="transmembrane region" description="Helical" evidence="1">
    <location>
        <begin position="122"/>
        <end position="143"/>
    </location>
</feature>
<gene>
    <name evidence="2" type="ORF">IAB05_03410</name>
</gene>
<proteinExistence type="predicted"/>
<reference evidence="2" key="2">
    <citation type="journal article" date="2021" name="PeerJ">
        <title>Extensive microbial diversity within the chicken gut microbiome revealed by metagenomics and culture.</title>
        <authorList>
            <person name="Gilroy R."/>
            <person name="Ravi A."/>
            <person name="Getino M."/>
            <person name="Pursley I."/>
            <person name="Horton D.L."/>
            <person name="Alikhan N.F."/>
            <person name="Baker D."/>
            <person name="Gharbi K."/>
            <person name="Hall N."/>
            <person name="Watson M."/>
            <person name="Adriaenssens E.M."/>
            <person name="Foster-Nyarko E."/>
            <person name="Jarju S."/>
            <person name="Secka A."/>
            <person name="Antonio M."/>
            <person name="Oren A."/>
            <person name="Chaudhuri R.R."/>
            <person name="La Ragione R."/>
            <person name="Hildebrand F."/>
            <person name="Pallen M.J."/>
        </authorList>
    </citation>
    <scope>NUCLEOTIDE SEQUENCE</scope>
    <source>
        <strain evidence="2">18911</strain>
    </source>
</reference>
<dbReference type="Proteomes" id="UP000824094">
    <property type="component" value="Unassembled WGS sequence"/>
</dbReference>
<feature type="transmembrane region" description="Helical" evidence="1">
    <location>
        <begin position="149"/>
        <end position="178"/>
    </location>
</feature>
<dbReference type="AlphaFoldDB" id="A0A9D1SHB0"/>
<keyword evidence="1" id="KW-1133">Transmembrane helix</keyword>
<comment type="caution">
    <text evidence="2">The sequence shown here is derived from an EMBL/GenBank/DDBJ whole genome shotgun (WGS) entry which is preliminary data.</text>
</comment>
<keyword evidence="1" id="KW-0472">Membrane</keyword>
<name>A0A9D1SHB0_9FIRM</name>
<evidence type="ECO:0000313" key="2">
    <source>
        <dbReference type="EMBL" id="HIU60424.1"/>
    </source>
</evidence>
<keyword evidence="1" id="KW-0812">Transmembrane</keyword>
<evidence type="ECO:0000256" key="1">
    <source>
        <dbReference type="SAM" id="Phobius"/>
    </source>
</evidence>
<organism evidence="2 3">
    <name type="scientific">Candidatus Stercoripulliclostridium merdigallinarum</name>
    <dbReference type="NCBI Taxonomy" id="2840951"/>
    <lineage>
        <taxon>Bacteria</taxon>
        <taxon>Bacillati</taxon>
        <taxon>Bacillota</taxon>
        <taxon>Clostridia</taxon>
        <taxon>Eubacteriales</taxon>
        <taxon>Candidatus Stercoripulliclostridium</taxon>
    </lineage>
</organism>
<feature type="transmembrane region" description="Helical" evidence="1">
    <location>
        <begin position="207"/>
        <end position="228"/>
    </location>
</feature>